<reference evidence="1" key="1">
    <citation type="journal article" date="2014" name="Front. Microbiol.">
        <title>High frequency of phylogenetically diverse reductive dehalogenase-homologous genes in deep subseafloor sedimentary metagenomes.</title>
        <authorList>
            <person name="Kawai M."/>
            <person name="Futagami T."/>
            <person name="Toyoda A."/>
            <person name="Takaki Y."/>
            <person name="Nishi S."/>
            <person name="Hori S."/>
            <person name="Arai W."/>
            <person name="Tsubouchi T."/>
            <person name="Morono Y."/>
            <person name="Uchiyama I."/>
            <person name="Ito T."/>
            <person name="Fujiyama A."/>
            <person name="Inagaki F."/>
            <person name="Takami H."/>
        </authorList>
    </citation>
    <scope>NUCLEOTIDE SEQUENCE</scope>
    <source>
        <strain evidence="1">Expedition CK06-06</strain>
    </source>
</reference>
<dbReference type="InterPro" id="IPR012340">
    <property type="entry name" value="NA-bd_OB-fold"/>
</dbReference>
<dbReference type="PANTHER" id="PTHR40734:SF1">
    <property type="entry name" value="DNA-BINDING PROTEIN"/>
    <property type="match status" value="1"/>
</dbReference>
<dbReference type="InterPro" id="IPR007003">
    <property type="entry name" value="DUF655"/>
</dbReference>
<gene>
    <name evidence="1" type="ORF">S03H2_62631</name>
</gene>
<dbReference type="Gene3D" id="1.10.150.280">
    <property type="entry name" value="AF1531-like domain"/>
    <property type="match status" value="1"/>
</dbReference>
<dbReference type="SUPFAM" id="SSF160975">
    <property type="entry name" value="AF1531-like"/>
    <property type="match status" value="1"/>
</dbReference>
<dbReference type="EMBL" id="BARU01040520">
    <property type="protein sequence ID" value="GAH78548.1"/>
    <property type="molecule type" value="Genomic_DNA"/>
</dbReference>
<dbReference type="AlphaFoldDB" id="X1K908"/>
<dbReference type="PANTHER" id="PTHR40734">
    <property type="entry name" value="TRNA-SPECIFIC ADENOSINE DEAMINASE-RELATED"/>
    <property type="match status" value="1"/>
</dbReference>
<comment type="caution">
    <text evidence="1">The sequence shown here is derived from an EMBL/GenBank/DDBJ whole genome shotgun (WGS) entry which is preliminary data.</text>
</comment>
<dbReference type="Pfam" id="PF04919">
    <property type="entry name" value="DUF655"/>
    <property type="match status" value="1"/>
</dbReference>
<evidence type="ECO:0008006" key="2">
    <source>
        <dbReference type="Google" id="ProtNLM"/>
    </source>
</evidence>
<dbReference type="Gene3D" id="2.40.50.140">
    <property type="entry name" value="Nucleic acid-binding proteins"/>
    <property type="match status" value="1"/>
</dbReference>
<organism evidence="1">
    <name type="scientific">marine sediment metagenome</name>
    <dbReference type="NCBI Taxonomy" id="412755"/>
    <lineage>
        <taxon>unclassified sequences</taxon>
        <taxon>metagenomes</taxon>
        <taxon>ecological metagenomes</taxon>
    </lineage>
</organism>
<sequence>MEDHAHILDYLAKGHPDTFRYRREPVAYALGESEFKLLELVPKPEVSLQIGDKVYIGKDMDLREMVQHVKRRISYSDLTSSAQSELPYVILELVRQQEERFVKFYNEAQAISTRYHMLELLPGLGKKTMWAIIEERKKA</sequence>
<feature type="non-terminal residue" evidence="1">
    <location>
        <position position="139"/>
    </location>
</feature>
<name>X1K908_9ZZZZ</name>
<evidence type="ECO:0000313" key="1">
    <source>
        <dbReference type="EMBL" id="GAH78548.1"/>
    </source>
</evidence>
<proteinExistence type="predicted"/>
<accession>X1K908</accession>
<protein>
    <recommendedName>
        <fullName evidence="2">DUF655 domain-containing protein</fullName>
    </recommendedName>
</protein>